<evidence type="ECO:0000313" key="1">
    <source>
        <dbReference type="EMBL" id="KAI3795931.1"/>
    </source>
</evidence>
<name>A0ACB9HKV5_9ASTR</name>
<reference evidence="2" key="1">
    <citation type="journal article" date="2022" name="Mol. Ecol. Resour.">
        <title>The genomes of chicory, endive, great burdock and yacon provide insights into Asteraceae palaeo-polyploidization history and plant inulin production.</title>
        <authorList>
            <person name="Fan W."/>
            <person name="Wang S."/>
            <person name="Wang H."/>
            <person name="Wang A."/>
            <person name="Jiang F."/>
            <person name="Liu H."/>
            <person name="Zhao H."/>
            <person name="Xu D."/>
            <person name="Zhang Y."/>
        </authorList>
    </citation>
    <scope>NUCLEOTIDE SEQUENCE [LARGE SCALE GENOMIC DNA]</scope>
    <source>
        <strain evidence="2">cv. Yunnan</strain>
    </source>
</reference>
<accession>A0ACB9HKV5</accession>
<proteinExistence type="predicted"/>
<gene>
    <name evidence="1" type="ORF">L1987_38592</name>
</gene>
<dbReference type="EMBL" id="CM042029">
    <property type="protein sequence ID" value="KAI3795931.1"/>
    <property type="molecule type" value="Genomic_DNA"/>
</dbReference>
<sequence>MVKQLPPRWYRPKIDDSHSCFISTHKYRPHPEKRGRSSFLRLNAQETQRTSFGRKNILDSKRTTSYKYPVVGNNLS</sequence>
<comment type="caution">
    <text evidence="1">The sequence shown here is derived from an EMBL/GenBank/DDBJ whole genome shotgun (WGS) entry which is preliminary data.</text>
</comment>
<organism evidence="1 2">
    <name type="scientific">Smallanthus sonchifolius</name>
    <dbReference type="NCBI Taxonomy" id="185202"/>
    <lineage>
        <taxon>Eukaryota</taxon>
        <taxon>Viridiplantae</taxon>
        <taxon>Streptophyta</taxon>
        <taxon>Embryophyta</taxon>
        <taxon>Tracheophyta</taxon>
        <taxon>Spermatophyta</taxon>
        <taxon>Magnoliopsida</taxon>
        <taxon>eudicotyledons</taxon>
        <taxon>Gunneridae</taxon>
        <taxon>Pentapetalae</taxon>
        <taxon>asterids</taxon>
        <taxon>campanulids</taxon>
        <taxon>Asterales</taxon>
        <taxon>Asteraceae</taxon>
        <taxon>Asteroideae</taxon>
        <taxon>Heliantheae alliance</taxon>
        <taxon>Millerieae</taxon>
        <taxon>Smallanthus</taxon>
    </lineage>
</organism>
<reference evidence="1 2" key="2">
    <citation type="journal article" date="2022" name="Mol. Ecol. Resour.">
        <title>The genomes of chicory, endive, great burdock and yacon provide insights into Asteraceae paleo-polyploidization history and plant inulin production.</title>
        <authorList>
            <person name="Fan W."/>
            <person name="Wang S."/>
            <person name="Wang H."/>
            <person name="Wang A."/>
            <person name="Jiang F."/>
            <person name="Liu H."/>
            <person name="Zhao H."/>
            <person name="Xu D."/>
            <person name="Zhang Y."/>
        </authorList>
    </citation>
    <scope>NUCLEOTIDE SEQUENCE [LARGE SCALE GENOMIC DNA]</scope>
    <source>
        <strain evidence="2">cv. Yunnan</strain>
        <tissue evidence="1">Leaves</tissue>
    </source>
</reference>
<dbReference type="Proteomes" id="UP001056120">
    <property type="component" value="Linkage Group LG12"/>
</dbReference>
<protein>
    <submittedName>
        <fullName evidence="1">Uncharacterized protein</fullName>
    </submittedName>
</protein>
<evidence type="ECO:0000313" key="2">
    <source>
        <dbReference type="Proteomes" id="UP001056120"/>
    </source>
</evidence>
<keyword evidence="2" id="KW-1185">Reference proteome</keyword>